<dbReference type="EMBL" id="FNRD01000012">
    <property type="protein sequence ID" value="SEA93733.1"/>
    <property type="molecule type" value="Genomic_DNA"/>
</dbReference>
<evidence type="ECO:0000313" key="2">
    <source>
        <dbReference type="EMBL" id="SEA93733.1"/>
    </source>
</evidence>
<accession>A0A1H4F8U2</accession>
<proteinExistence type="predicted"/>
<keyword evidence="1" id="KW-0472">Membrane</keyword>
<reference evidence="3" key="1">
    <citation type="submission" date="2016-10" db="EMBL/GenBank/DDBJ databases">
        <authorList>
            <person name="Varghese N."/>
            <person name="Submissions S."/>
        </authorList>
    </citation>
    <scope>NUCLEOTIDE SEQUENCE [LARGE SCALE GENOMIC DNA]</scope>
    <source>
        <strain evidence="3">DSM 22376</strain>
    </source>
</reference>
<keyword evidence="1" id="KW-1133">Transmembrane helix</keyword>
<keyword evidence="1" id="KW-0812">Transmembrane</keyword>
<dbReference type="AlphaFoldDB" id="A0A1H4F8U2"/>
<dbReference type="STRING" id="150146.SAMN05443667_11291"/>
<feature type="transmembrane region" description="Helical" evidence="1">
    <location>
        <begin position="21"/>
        <end position="41"/>
    </location>
</feature>
<organism evidence="2 3">
    <name type="scientific">Flavobacterium gillisiae</name>
    <dbReference type="NCBI Taxonomy" id="150146"/>
    <lineage>
        <taxon>Bacteria</taxon>
        <taxon>Pseudomonadati</taxon>
        <taxon>Bacteroidota</taxon>
        <taxon>Flavobacteriia</taxon>
        <taxon>Flavobacteriales</taxon>
        <taxon>Flavobacteriaceae</taxon>
        <taxon>Flavobacterium</taxon>
    </lineage>
</organism>
<keyword evidence="3" id="KW-1185">Reference proteome</keyword>
<evidence type="ECO:0000313" key="3">
    <source>
        <dbReference type="Proteomes" id="UP000198951"/>
    </source>
</evidence>
<evidence type="ECO:0000256" key="1">
    <source>
        <dbReference type="SAM" id="Phobius"/>
    </source>
</evidence>
<gene>
    <name evidence="2" type="ORF">SAMN05443667_11291</name>
</gene>
<dbReference type="Proteomes" id="UP000198951">
    <property type="component" value="Unassembled WGS sequence"/>
</dbReference>
<sequence length="88" mass="10556">MNYNFPYKHITMEIKKSKTSFKANYLLLPILMDFGFLTISYPQEIILKGSFGKNYQVRNIGLAFKNCYLLYREFLQSIYQKNKYIMCL</sequence>
<name>A0A1H4F8U2_9FLAO</name>
<protein>
    <submittedName>
        <fullName evidence="2">Uncharacterized protein</fullName>
    </submittedName>
</protein>